<dbReference type="PANTHER" id="PTHR38795">
    <property type="entry name" value="DUF6604 DOMAIN-CONTAINING PROTEIN"/>
    <property type="match status" value="1"/>
</dbReference>
<keyword evidence="4" id="KW-1185">Reference proteome</keyword>
<evidence type="ECO:0000256" key="1">
    <source>
        <dbReference type="SAM" id="MobiDB-lite"/>
    </source>
</evidence>
<organism evidence="3 4">
    <name type="scientific">Setomelanomma holmii</name>
    <dbReference type="NCBI Taxonomy" id="210430"/>
    <lineage>
        <taxon>Eukaryota</taxon>
        <taxon>Fungi</taxon>
        <taxon>Dikarya</taxon>
        <taxon>Ascomycota</taxon>
        <taxon>Pezizomycotina</taxon>
        <taxon>Dothideomycetes</taxon>
        <taxon>Pleosporomycetidae</taxon>
        <taxon>Pleosporales</taxon>
        <taxon>Pleosporineae</taxon>
        <taxon>Phaeosphaeriaceae</taxon>
        <taxon>Setomelanomma</taxon>
    </lineage>
</organism>
<comment type="caution">
    <text evidence="3">The sequence shown here is derived from an EMBL/GenBank/DDBJ whole genome shotgun (WGS) entry which is preliminary data.</text>
</comment>
<dbReference type="EMBL" id="ML978160">
    <property type="protein sequence ID" value="KAF2034725.1"/>
    <property type="molecule type" value="Genomic_DNA"/>
</dbReference>
<dbReference type="Pfam" id="PF20253">
    <property type="entry name" value="DUF6604"/>
    <property type="match status" value="1"/>
</dbReference>
<dbReference type="AlphaFoldDB" id="A0A9P4LRT8"/>
<protein>
    <recommendedName>
        <fullName evidence="2">DUF6604 domain-containing protein</fullName>
    </recommendedName>
</protein>
<evidence type="ECO:0000313" key="4">
    <source>
        <dbReference type="Proteomes" id="UP000799777"/>
    </source>
</evidence>
<feature type="region of interest" description="Disordered" evidence="1">
    <location>
        <begin position="769"/>
        <end position="791"/>
    </location>
</feature>
<accession>A0A9P4LRT8</accession>
<name>A0A9P4LRT8_9PLEO</name>
<feature type="region of interest" description="Disordered" evidence="1">
    <location>
        <begin position="930"/>
        <end position="957"/>
    </location>
</feature>
<feature type="domain" description="DUF6604" evidence="2">
    <location>
        <begin position="17"/>
        <end position="249"/>
    </location>
</feature>
<evidence type="ECO:0000259" key="2">
    <source>
        <dbReference type="Pfam" id="PF20253"/>
    </source>
</evidence>
<reference evidence="3" key="1">
    <citation type="journal article" date="2020" name="Stud. Mycol.">
        <title>101 Dothideomycetes genomes: a test case for predicting lifestyles and emergence of pathogens.</title>
        <authorList>
            <person name="Haridas S."/>
            <person name="Albert R."/>
            <person name="Binder M."/>
            <person name="Bloem J."/>
            <person name="Labutti K."/>
            <person name="Salamov A."/>
            <person name="Andreopoulos B."/>
            <person name="Baker S."/>
            <person name="Barry K."/>
            <person name="Bills G."/>
            <person name="Bluhm B."/>
            <person name="Cannon C."/>
            <person name="Castanera R."/>
            <person name="Culley D."/>
            <person name="Daum C."/>
            <person name="Ezra D."/>
            <person name="Gonzalez J."/>
            <person name="Henrissat B."/>
            <person name="Kuo A."/>
            <person name="Liang C."/>
            <person name="Lipzen A."/>
            <person name="Lutzoni F."/>
            <person name="Magnuson J."/>
            <person name="Mondo S."/>
            <person name="Nolan M."/>
            <person name="Ohm R."/>
            <person name="Pangilinan J."/>
            <person name="Park H.-J."/>
            <person name="Ramirez L."/>
            <person name="Alfaro M."/>
            <person name="Sun H."/>
            <person name="Tritt A."/>
            <person name="Yoshinaga Y."/>
            <person name="Zwiers L.-H."/>
            <person name="Turgeon B."/>
            <person name="Goodwin S."/>
            <person name="Spatafora J."/>
            <person name="Crous P."/>
            <person name="Grigoriev I."/>
        </authorList>
    </citation>
    <scope>NUCLEOTIDE SEQUENCE</scope>
    <source>
        <strain evidence="3">CBS 110217</strain>
    </source>
</reference>
<evidence type="ECO:0000313" key="3">
    <source>
        <dbReference type="EMBL" id="KAF2034725.1"/>
    </source>
</evidence>
<proteinExistence type="predicted"/>
<feature type="region of interest" description="Disordered" evidence="1">
    <location>
        <begin position="863"/>
        <end position="908"/>
    </location>
</feature>
<gene>
    <name evidence="3" type="ORF">EK21DRAFT_97359</name>
</gene>
<dbReference type="OrthoDB" id="5238236at2759"/>
<dbReference type="Proteomes" id="UP000799777">
    <property type="component" value="Unassembled WGS sequence"/>
</dbReference>
<dbReference type="PANTHER" id="PTHR38795:SF1">
    <property type="entry name" value="DUF6604 DOMAIN-CONTAINING PROTEIN"/>
    <property type="match status" value="1"/>
</dbReference>
<sequence>MDFYRRNELPENVGRNKLYTDSFQKWLLKIAANRNLEHAALIAEQSKKRKKDKKPHKRSVEQQECLIDAIAETKQLLTDTSWMRDLEDALRLRKEVTQYHRINLSSDAGHDFFDSALEAAKTRFAALIAFIPVALKSHKLADDVSIHIFEYTDQGGADESDDEVEEQAHHTMANMDLNTKASKYDTFDTQEKRMQQQFLVLCFLYLLNRVRGVVREMWVQFRVSSITAVTAALVTDFALSHIQQNVSALLEELVEIDSIAPPLSTIVKELAQTISADSLPVGYSVQAVEQLLCIAAIDHIEAYVAGRRISQSHLSSASASNASLPFMPFLKFYDTILRDNIRLPLWDRVTADILRNSGAKKDWLPFGFQILLDVQEIVLEDKSKLYTDVAAHGLDISRLMRTHVEYEDRMWATGKKPDYMSKGFTKFSNVFLQPMDSLLDWLQELLKSEDSKAPASMTIDIFINVHATAAGLAMSYFNNLYQSLSIAKVQWFLTSLCHLYNAARQVGGLRLAWPDLDFIIEMQGKKRIFIGDPPTGPNEFHGRYLLALCVSSSYLASDYRQRGSTNDSWLKRHDIFNHLQHLVTASKQAGDAESQSVEEVQQLQNVFSSMVSKVGPARKRAAKKARSRHTTLLRRMRTDLQSHELHSCFDYLSLYRRGFQVAHKMRCDILFDNAMQIARQGDISKNQEPDCHNLIVELFDGLKIKPKLKDVEARGDEISRDVVPLDQLKRIAAFMEDLIRKEGSVELDRAELRLRRNWDGLKASYAAEEARQHDAEGETDAEPGSSLGNKQVPTVLKDASADEINDLKPAQDSEYELLFDPRLPGSWPEDDDTVEAIFQEAIVDPSDTTAALLILLDTDATALPEHPEDTDRPTTGSSSLFDEFPNDFDSQLGSDSEQDFDSRMSHPALLDDPTQKCYQAYVSDEAEEVAFQGEEPQAPKTRNAPDNVARPHMDNDRPVEIVAITSIKSEKTSSSDDEHPKAPSPVSFLHERIVPMPRHTSHPKGIFHRLTFSSTVSRKHLVTSKRTSSTITRFALSRHRWGLPHRLAGIPEKHVISMRCYAMCVLAHDLLGKESRFQRQVKATAGIIKETKSGKRYDLQTAWDMADVGKLENKDWESGAEST</sequence>
<dbReference type="InterPro" id="IPR046539">
    <property type="entry name" value="DUF6604"/>
</dbReference>